<keyword evidence="2" id="KW-1185">Reference proteome</keyword>
<comment type="caution">
    <text evidence="1">The sequence shown here is derived from an EMBL/GenBank/DDBJ whole genome shotgun (WGS) entry which is preliminary data.</text>
</comment>
<evidence type="ECO:0000313" key="1">
    <source>
        <dbReference type="EMBL" id="KAK9509982.1"/>
    </source>
</evidence>
<name>A0AAW1DM27_9HEMI</name>
<gene>
    <name evidence="1" type="ORF">O3M35_004861</name>
</gene>
<reference evidence="1 2" key="1">
    <citation type="submission" date="2022-12" db="EMBL/GenBank/DDBJ databases">
        <title>Chromosome-level genome assembly of true bugs.</title>
        <authorList>
            <person name="Ma L."/>
            <person name="Li H."/>
        </authorList>
    </citation>
    <scope>NUCLEOTIDE SEQUENCE [LARGE SCALE GENOMIC DNA]</scope>
    <source>
        <strain evidence="1">Lab_2022b</strain>
    </source>
</reference>
<protein>
    <submittedName>
        <fullName evidence="1">Uncharacterized protein</fullName>
    </submittedName>
</protein>
<evidence type="ECO:0000313" key="2">
    <source>
        <dbReference type="Proteomes" id="UP001461498"/>
    </source>
</evidence>
<dbReference type="AlphaFoldDB" id="A0AAW1DM27"/>
<proteinExistence type="predicted"/>
<sequence>MQCPKYSTERNKLFDIANKELIAPFRFEDIIFTGNDKVLECLTELVKRYECN</sequence>
<organism evidence="1 2">
    <name type="scientific">Rhynocoris fuscipes</name>
    <dbReference type="NCBI Taxonomy" id="488301"/>
    <lineage>
        <taxon>Eukaryota</taxon>
        <taxon>Metazoa</taxon>
        <taxon>Ecdysozoa</taxon>
        <taxon>Arthropoda</taxon>
        <taxon>Hexapoda</taxon>
        <taxon>Insecta</taxon>
        <taxon>Pterygota</taxon>
        <taxon>Neoptera</taxon>
        <taxon>Paraneoptera</taxon>
        <taxon>Hemiptera</taxon>
        <taxon>Heteroptera</taxon>
        <taxon>Panheteroptera</taxon>
        <taxon>Cimicomorpha</taxon>
        <taxon>Reduviidae</taxon>
        <taxon>Harpactorinae</taxon>
        <taxon>Harpactorini</taxon>
        <taxon>Rhynocoris</taxon>
    </lineage>
</organism>
<dbReference type="EMBL" id="JAPXFL010000002">
    <property type="protein sequence ID" value="KAK9509982.1"/>
    <property type="molecule type" value="Genomic_DNA"/>
</dbReference>
<accession>A0AAW1DM27</accession>
<dbReference type="Proteomes" id="UP001461498">
    <property type="component" value="Unassembled WGS sequence"/>
</dbReference>